<gene>
    <name evidence="2" type="ORF">DKT75_07620</name>
</gene>
<dbReference type="AlphaFoldDB" id="A0A317CFD9"/>
<keyword evidence="2" id="KW-0808">Transferase</keyword>
<dbReference type="EMBL" id="QGKL01000023">
    <property type="protein sequence ID" value="PWQ97059.1"/>
    <property type="molecule type" value="Genomic_DNA"/>
</dbReference>
<dbReference type="InterPro" id="IPR000182">
    <property type="entry name" value="GNAT_dom"/>
</dbReference>
<proteinExistence type="predicted"/>
<organism evidence="2 3">
    <name type="scientific">Leucothrix arctica</name>
    <dbReference type="NCBI Taxonomy" id="1481894"/>
    <lineage>
        <taxon>Bacteria</taxon>
        <taxon>Pseudomonadati</taxon>
        <taxon>Pseudomonadota</taxon>
        <taxon>Gammaproteobacteria</taxon>
        <taxon>Thiotrichales</taxon>
        <taxon>Thiotrichaceae</taxon>
        <taxon>Leucothrix</taxon>
    </lineage>
</organism>
<dbReference type="Proteomes" id="UP000245506">
    <property type="component" value="Unassembled WGS sequence"/>
</dbReference>
<dbReference type="SUPFAM" id="SSF55729">
    <property type="entry name" value="Acyl-CoA N-acyltransferases (Nat)"/>
    <property type="match status" value="1"/>
</dbReference>
<evidence type="ECO:0000313" key="3">
    <source>
        <dbReference type="Proteomes" id="UP000245506"/>
    </source>
</evidence>
<name>A0A317CFD9_9GAMM</name>
<accession>A0A317CFD9</accession>
<evidence type="ECO:0000259" key="1">
    <source>
        <dbReference type="PROSITE" id="PS51186"/>
    </source>
</evidence>
<dbReference type="Gene3D" id="3.40.630.30">
    <property type="match status" value="1"/>
</dbReference>
<protein>
    <submittedName>
        <fullName evidence="2">N-acetyltransferase</fullName>
    </submittedName>
</protein>
<feature type="domain" description="N-acetyltransferase" evidence="1">
    <location>
        <begin position="8"/>
        <end position="151"/>
    </location>
</feature>
<dbReference type="CDD" id="cd04301">
    <property type="entry name" value="NAT_SF"/>
    <property type="match status" value="1"/>
</dbReference>
<dbReference type="InterPro" id="IPR016181">
    <property type="entry name" value="Acyl_CoA_acyltransferase"/>
</dbReference>
<dbReference type="Pfam" id="PF13508">
    <property type="entry name" value="Acetyltransf_7"/>
    <property type="match status" value="1"/>
</dbReference>
<evidence type="ECO:0000313" key="2">
    <source>
        <dbReference type="EMBL" id="PWQ97059.1"/>
    </source>
</evidence>
<dbReference type="PROSITE" id="PS51186">
    <property type="entry name" value="GNAT"/>
    <property type="match status" value="1"/>
</dbReference>
<dbReference type="GO" id="GO:0016747">
    <property type="term" value="F:acyltransferase activity, transferring groups other than amino-acyl groups"/>
    <property type="evidence" value="ECO:0007669"/>
    <property type="project" value="InterPro"/>
</dbReference>
<comment type="caution">
    <text evidence="2">The sequence shown here is derived from an EMBL/GenBank/DDBJ whole genome shotgun (WGS) entry which is preliminary data.</text>
</comment>
<sequence length="155" mass="17934">MNGMTNKIALRDAKSDDYEFAFEAKKQAMRETIESKWGWDEAFQLALHEQRWSEKPWFIIENDGDAIGTVSLHQIDDKTLRFGEFYLLDSCRNQGIGTGVLVDTLKDCDAKGLRVILEYLHWNPVGSLYKRHGFEVTSKNEIHYFMERITPVSLG</sequence>
<reference evidence="2 3" key="1">
    <citation type="submission" date="2018-05" db="EMBL/GenBank/DDBJ databases">
        <title>Leucothrix arctica sp. nov., isolated from Arctic seawater.</title>
        <authorList>
            <person name="Choi A."/>
            <person name="Baek K."/>
        </authorList>
    </citation>
    <scope>NUCLEOTIDE SEQUENCE [LARGE SCALE GENOMIC DNA]</scope>
    <source>
        <strain evidence="2 3">IMCC9719</strain>
    </source>
</reference>
<keyword evidence="3" id="KW-1185">Reference proteome</keyword>